<evidence type="ECO:0000313" key="8">
    <source>
        <dbReference type="EMBL" id="CAF9937909.1"/>
    </source>
</evidence>
<feature type="transmembrane region" description="Helical" evidence="6">
    <location>
        <begin position="78"/>
        <end position="102"/>
    </location>
</feature>
<keyword evidence="2 6" id="KW-0812">Transmembrane</keyword>
<evidence type="ECO:0000256" key="1">
    <source>
        <dbReference type="ARBA" id="ARBA00004141"/>
    </source>
</evidence>
<feature type="transmembrane region" description="Helical" evidence="6">
    <location>
        <begin position="157"/>
        <end position="179"/>
    </location>
</feature>
<dbReference type="InterPro" id="IPR052337">
    <property type="entry name" value="SAT4-like"/>
</dbReference>
<keyword evidence="9" id="KW-1185">Reference proteome</keyword>
<evidence type="ECO:0000259" key="7">
    <source>
        <dbReference type="Pfam" id="PF20684"/>
    </source>
</evidence>
<dbReference type="PANTHER" id="PTHR33048">
    <property type="entry name" value="PTH11-LIKE INTEGRAL MEMBRANE PROTEIN (AFU_ORTHOLOGUE AFUA_5G11245)"/>
    <property type="match status" value="1"/>
</dbReference>
<dbReference type="PANTHER" id="PTHR33048:SF57">
    <property type="entry name" value="INTEGRAL MEMBRANE PROTEIN-RELATED"/>
    <property type="match status" value="1"/>
</dbReference>
<keyword evidence="3 6" id="KW-1133">Transmembrane helix</keyword>
<dbReference type="GO" id="GO:0016020">
    <property type="term" value="C:membrane"/>
    <property type="evidence" value="ECO:0007669"/>
    <property type="project" value="UniProtKB-SubCell"/>
</dbReference>
<feature type="transmembrane region" description="Helical" evidence="6">
    <location>
        <begin position="123"/>
        <end position="145"/>
    </location>
</feature>
<dbReference type="AlphaFoldDB" id="A0A8H3G7E7"/>
<comment type="subcellular location">
    <subcellularLocation>
        <location evidence="1">Membrane</location>
        <topology evidence="1">Multi-pass membrane protein</topology>
    </subcellularLocation>
</comment>
<evidence type="ECO:0000256" key="4">
    <source>
        <dbReference type="ARBA" id="ARBA00023136"/>
    </source>
</evidence>
<proteinExistence type="inferred from homology"/>
<evidence type="ECO:0000256" key="2">
    <source>
        <dbReference type="ARBA" id="ARBA00022692"/>
    </source>
</evidence>
<evidence type="ECO:0000256" key="5">
    <source>
        <dbReference type="ARBA" id="ARBA00038359"/>
    </source>
</evidence>
<feature type="transmembrane region" description="Helical" evidence="6">
    <location>
        <begin position="44"/>
        <end position="66"/>
    </location>
</feature>
<gene>
    <name evidence="8" type="ORF">HETSPECPRED_000703</name>
</gene>
<evidence type="ECO:0000256" key="6">
    <source>
        <dbReference type="SAM" id="Phobius"/>
    </source>
</evidence>
<keyword evidence="4 6" id="KW-0472">Membrane</keyword>
<sequence length="312" mass="34145">MLGSQHAAEEVALDIEVYDAVAQGAGKHAYEINLLNIPKIQKGFLAAEVTWMAANTSIKISILHFYLTLFRPSKSFRLITFTIMGLTSLFCLAVVLDTFLICRPLAKSWNPLLPGTCGSLIDSIIWTSIINVLIDTSIILLPMPMVWALQMARWRKYALTFTFALGGIVCGITITRVILAKRLDIHDFTYDLAKIAIVTDLEPLLGIIAACAPLFPTTIKAVLQRGHKSAGSGAHTSSLAGMNGESARKTRLRSYDAVYPLNDLEVGVHGTHITSPGRHPRVSLEGDTAYLEGGADSQPTINVKREWEVRTN</sequence>
<reference evidence="8" key="1">
    <citation type="submission" date="2021-03" db="EMBL/GenBank/DDBJ databases">
        <authorList>
            <person name="Tagirdzhanova G."/>
        </authorList>
    </citation>
    <scope>NUCLEOTIDE SEQUENCE</scope>
</reference>
<dbReference type="InterPro" id="IPR049326">
    <property type="entry name" value="Rhodopsin_dom_fungi"/>
</dbReference>
<protein>
    <recommendedName>
        <fullName evidence="7">Rhodopsin domain-containing protein</fullName>
    </recommendedName>
</protein>
<accession>A0A8H3G7E7</accession>
<name>A0A8H3G7E7_9LECA</name>
<dbReference type="OrthoDB" id="5273647at2759"/>
<evidence type="ECO:0000256" key="3">
    <source>
        <dbReference type="ARBA" id="ARBA00022989"/>
    </source>
</evidence>
<evidence type="ECO:0000313" key="9">
    <source>
        <dbReference type="Proteomes" id="UP000664521"/>
    </source>
</evidence>
<dbReference type="Pfam" id="PF20684">
    <property type="entry name" value="Fung_rhodopsin"/>
    <property type="match status" value="1"/>
</dbReference>
<dbReference type="EMBL" id="CAJPDS010000106">
    <property type="protein sequence ID" value="CAF9937909.1"/>
    <property type="molecule type" value="Genomic_DNA"/>
</dbReference>
<dbReference type="Proteomes" id="UP000664521">
    <property type="component" value="Unassembled WGS sequence"/>
</dbReference>
<comment type="similarity">
    <text evidence="5">Belongs to the SAT4 family.</text>
</comment>
<comment type="caution">
    <text evidence="8">The sequence shown here is derived from an EMBL/GenBank/DDBJ whole genome shotgun (WGS) entry which is preliminary data.</text>
</comment>
<feature type="domain" description="Rhodopsin" evidence="7">
    <location>
        <begin position="11"/>
        <end position="218"/>
    </location>
</feature>
<organism evidence="8 9">
    <name type="scientific">Heterodermia speciosa</name>
    <dbReference type="NCBI Taxonomy" id="116794"/>
    <lineage>
        <taxon>Eukaryota</taxon>
        <taxon>Fungi</taxon>
        <taxon>Dikarya</taxon>
        <taxon>Ascomycota</taxon>
        <taxon>Pezizomycotina</taxon>
        <taxon>Lecanoromycetes</taxon>
        <taxon>OSLEUM clade</taxon>
        <taxon>Lecanoromycetidae</taxon>
        <taxon>Caliciales</taxon>
        <taxon>Physciaceae</taxon>
        <taxon>Heterodermia</taxon>
    </lineage>
</organism>